<dbReference type="PANTHER" id="PTHR12383">
    <property type="entry name" value="PROTEASE FAMILY S26 MITOCHONDRIAL INNER MEMBRANE PROTEASE-RELATED"/>
    <property type="match status" value="1"/>
</dbReference>
<dbReference type="InterPro" id="IPR000223">
    <property type="entry name" value="Pept_S26A_signal_pept_1"/>
</dbReference>
<evidence type="ECO:0000256" key="6">
    <source>
        <dbReference type="ARBA" id="ARBA00038445"/>
    </source>
</evidence>
<dbReference type="InterPro" id="IPR036286">
    <property type="entry name" value="LexA/Signal_pep-like_sf"/>
</dbReference>
<dbReference type="PRINTS" id="PR00727">
    <property type="entry name" value="LEADERPTASE"/>
</dbReference>
<feature type="domain" description="Peptidase S26" evidence="8">
    <location>
        <begin position="23"/>
        <end position="100"/>
    </location>
</feature>
<dbReference type="Gene3D" id="2.10.109.10">
    <property type="entry name" value="Umud Fragment, subunit A"/>
    <property type="match status" value="1"/>
</dbReference>
<protein>
    <recommendedName>
        <fullName evidence="8">Peptidase S26 domain-containing protein</fullName>
    </recommendedName>
</protein>
<sequence>MAGSSAPGLLREFLQRGEVMLKFGCFMHCVHNYFLQITVCQGPSMLPTLNHVGDIVLTECISAHLKKIKSGDVVVATSPANPRSVVCKRVLAMEGEQVRVVSPTWGDDKIVDVPAGHVWLQGDNTRNSNDSRHYGPVPMALVQSKVVCRIWPPRGWGWIETDFPNKEFVVNSNN</sequence>
<dbReference type="GO" id="GO:0004252">
    <property type="term" value="F:serine-type endopeptidase activity"/>
    <property type="evidence" value="ECO:0007669"/>
    <property type="project" value="InterPro"/>
</dbReference>
<evidence type="ECO:0000256" key="5">
    <source>
        <dbReference type="ARBA" id="ARBA00023136"/>
    </source>
</evidence>
<gene>
    <name evidence="9" type="ORF">POBO1169_LOCUS18740</name>
</gene>
<dbReference type="CDD" id="cd06530">
    <property type="entry name" value="S26_SPase_I"/>
    <property type="match status" value="1"/>
</dbReference>
<dbReference type="GO" id="GO:0006465">
    <property type="term" value="P:signal peptide processing"/>
    <property type="evidence" value="ECO:0007669"/>
    <property type="project" value="InterPro"/>
</dbReference>
<keyword evidence="2" id="KW-0999">Mitochondrion inner membrane</keyword>
<evidence type="ECO:0000256" key="2">
    <source>
        <dbReference type="ARBA" id="ARBA00022792"/>
    </source>
</evidence>
<feature type="active site" evidence="7">
    <location>
        <position position="44"/>
    </location>
</feature>
<dbReference type="GO" id="GO:0042720">
    <property type="term" value="C:mitochondrial inner membrane peptidase complex"/>
    <property type="evidence" value="ECO:0007669"/>
    <property type="project" value="TreeGrafter"/>
</dbReference>
<keyword evidence="3" id="KW-0378">Hydrolase</keyword>
<dbReference type="EMBL" id="HBFA01037487">
    <property type="protein sequence ID" value="CAD8688673.1"/>
    <property type="molecule type" value="Transcribed_RNA"/>
</dbReference>
<reference evidence="9" key="1">
    <citation type="submission" date="2021-01" db="EMBL/GenBank/DDBJ databases">
        <authorList>
            <person name="Corre E."/>
            <person name="Pelletier E."/>
            <person name="Niang G."/>
            <person name="Scheremetjew M."/>
            <person name="Finn R."/>
            <person name="Kale V."/>
            <person name="Holt S."/>
            <person name="Cochrane G."/>
            <person name="Meng A."/>
            <person name="Brown T."/>
            <person name="Cohen L."/>
        </authorList>
    </citation>
    <scope>NUCLEOTIDE SEQUENCE</scope>
    <source>
        <strain evidence="9">CCMP722</strain>
    </source>
</reference>
<dbReference type="InterPro" id="IPR052064">
    <property type="entry name" value="Mito_IMP1_subunit"/>
</dbReference>
<dbReference type="AlphaFoldDB" id="A0A7S0WXM8"/>
<comment type="similarity">
    <text evidence="6">Belongs to the peptidase S26 family. IMP1 subfamily.</text>
</comment>
<accession>A0A7S0WXM8</accession>
<feature type="active site" evidence="7">
    <location>
        <position position="88"/>
    </location>
</feature>
<dbReference type="GO" id="GO:0006627">
    <property type="term" value="P:protein processing involved in protein targeting to mitochondrion"/>
    <property type="evidence" value="ECO:0007669"/>
    <property type="project" value="TreeGrafter"/>
</dbReference>
<organism evidence="9">
    <name type="scientific">Pyramimonas obovata</name>
    <dbReference type="NCBI Taxonomy" id="1411642"/>
    <lineage>
        <taxon>Eukaryota</taxon>
        <taxon>Viridiplantae</taxon>
        <taxon>Chlorophyta</taxon>
        <taxon>Pyramimonadophyceae</taxon>
        <taxon>Pyramimonadales</taxon>
        <taxon>Pyramimonadaceae</taxon>
        <taxon>Pyramimonas</taxon>
        <taxon>Pyramimonas incertae sedis</taxon>
    </lineage>
</organism>
<comment type="subcellular location">
    <subcellularLocation>
        <location evidence="1">Mitochondrion inner membrane</location>
    </subcellularLocation>
</comment>
<dbReference type="Pfam" id="PF10502">
    <property type="entry name" value="Peptidase_S26"/>
    <property type="match status" value="2"/>
</dbReference>
<dbReference type="PANTHER" id="PTHR12383:SF16">
    <property type="entry name" value="MITOCHONDRIAL INNER MEMBRANE PROTEASE SUBUNIT 1"/>
    <property type="match status" value="1"/>
</dbReference>
<evidence type="ECO:0000256" key="3">
    <source>
        <dbReference type="ARBA" id="ARBA00022801"/>
    </source>
</evidence>
<evidence type="ECO:0000256" key="4">
    <source>
        <dbReference type="ARBA" id="ARBA00023128"/>
    </source>
</evidence>
<name>A0A7S0WXM8_9CHLO</name>
<evidence type="ECO:0000256" key="7">
    <source>
        <dbReference type="PIRSR" id="PIRSR600223-1"/>
    </source>
</evidence>
<evidence type="ECO:0000259" key="8">
    <source>
        <dbReference type="Pfam" id="PF10502"/>
    </source>
</evidence>
<dbReference type="InterPro" id="IPR019533">
    <property type="entry name" value="Peptidase_S26"/>
</dbReference>
<proteinExistence type="inferred from homology"/>
<keyword evidence="5" id="KW-0472">Membrane</keyword>
<keyword evidence="4" id="KW-0496">Mitochondrion</keyword>
<evidence type="ECO:0000256" key="1">
    <source>
        <dbReference type="ARBA" id="ARBA00004273"/>
    </source>
</evidence>
<dbReference type="SUPFAM" id="SSF51306">
    <property type="entry name" value="LexA/Signal peptidase"/>
    <property type="match status" value="1"/>
</dbReference>
<evidence type="ECO:0000313" key="9">
    <source>
        <dbReference type="EMBL" id="CAD8688673.1"/>
    </source>
</evidence>
<feature type="domain" description="Peptidase S26" evidence="8">
    <location>
        <begin position="111"/>
        <end position="151"/>
    </location>
</feature>